<protein>
    <submittedName>
        <fullName evidence="1">N-glycosylase/DNA lyase</fullName>
    </submittedName>
</protein>
<organism evidence="1 2">
    <name type="scientific">[Candida] jaroonii</name>
    <dbReference type="NCBI Taxonomy" id="467808"/>
    <lineage>
        <taxon>Eukaryota</taxon>
        <taxon>Fungi</taxon>
        <taxon>Dikarya</taxon>
        <taxon>Ascomycota</taxon>
        <taxon>Saccharomycotina</taxon>
        <taxon>Pichiomycetes</taxon>
        <taxon>Debaryomycetaceae</taxon>
        <taxon>Yamadazyma</taxon>
    </lineage>
</organism>
<accession>A0ACA9XZZ1</accession>
<name>A0ACA9XZZ1_9ASCO</name>
<keyword evidence="1" id="KW-0456">Lyase</keyword>
<sequence length="369" mass="43046">MTVDRVWRSLPVKSSEVSLAKVLRCGQTFRWKNIDHVWSFSVDDRIILLKQEDDDLQFSWIMPEDKMENTNRQEKETLDFINDYFSLSTSLESLYSDWLKVDEKYRKKIGSSPFIKFPGIRILRQDPWETTVSFICSSNNNVKRISKMVDSICTNFGTYINDFEGIPFYSFPKPKDLAKPETEGLLRDLGFGYRAKYIYKTACKFVDNEEFPEITIEQLNAMRSKSYDEAHQFLLQLDGVGPKVADCICLMALDKHDIVPVDTHVYQIAMRDFKFKGKKDLKTMNQQVYHEIRLFFKELFGDYSGWAQSVLFASDLSDLNNGVNQISTKEVKVENDSIEIKKRKVITTADEKITKETKTVIKKRRNLQV</sequence>
<keyword evidence="2" id="KW-1185">Reference proteome</keyword>
<proteinExistence type="predicted"/>
<comment type="caution">
    <text evidence="1">The sequence shown here is derived from an EMBL/GenBank/DDBJ whole genome shotgun (WGS) entry which is preliminary data.</text>
</comment>
<evidence type="ECO:0000313" key="1">
    <source>
        <dbReference type="EMBL" id="CAH6718217.1"/>
    </source>
</evidence>
<reference evidence="1" key="1">
    <citation type="submission" date="2022-06" db="EMBL/GenBank/DDBJ databases">
        <authorList>
            <person name="Legras J.-L."/>
            <person name="Devillers H."/>
            <person name="Grondin C."/>
        </authorList>
    </citation>
    <scope>NUCLEOTIDE SEQUENCE</scope>
    <source>
        <strain evidence="1">CLIB 1444</strain>
    </source>
</reference>
<evidence type="ECO:0000313" key="2">
    <source>
        <dbReference type="Proteomes" id="UP001152531"/>
    </source>
</evidence>
<dbReference type="EMBL" id="CALSDN010000001">
    <property type="protein sequence ID" value="CAH6718217.1"/>
    <property type="molecule type" value="Genomic_DNA"/>
</dbReference>
<dbReference type="Proteomes" id="UP001152531">
    <property type="component" value="Unassembled WGS sequence"/>
</dbReference>
<gene>
    <name evidence="1" type="ORF">CLIB1444_01S01750</name>
</gene>